<proteinExistence type="predicted"/>
<reference evidence="1 2" key="1">
    <citation type="submission" date="2023-04" db="EMBL/GenBank/DDBJ databases">
        <title>Marinoamorphus aggregata gen. nov., sp. Nov., isolate from tissue of brittle star Ophioplocus japonicus.</title>
        <authorList>
            <person name="Kawano K."/>
            <person name="Sawayama S."/>
            <person name="Nakagawa S."/>
        </authorList>
    </citation>
    <scope>NUCLEOTIDE SEQUENCE [LARGE SCALE GENOMIC DNA]</scope>
    <source>
        <strain evidence="1 2">NKW23</strain>
    </source>
</reference>
<comment type="caution">
    <text evidence="1">The sequence shown here is derived from an EMBL/GenBank/DDBJ whole genome shotgun (WGS) entry which is preliminary data.</text>
</comment>
<evidence type="ECO:0000313" key="2">
    <source>
        <dbReference type="Proteomes" id="UP001239909"/>
    </source>
</evidence>
<evidence type="ECO:0000313" key="1">
    <source>
        <dbReference type="EMBL" id="GMG84213.1"/>
    </source>
</evidence>
<dbReference type="Proteomes" id="UP001239909">
    <property type="component" value="Unassembled WGS sequence"/>
</dbReference>
<sequence length="89" mass="9378">MASRIASPPTTVPGAESGAMPPILIGQSAAKAAPLVSANAIAEAPSRLRRVKLVMMNSLFGLAARRISLSVFWPAQWRRLAATNSPEPK</sequence>
<gene>
    <name evidence="1" type="ORF">LNKW23_34270</name>
</gene>
<accession>A0ABQ6LLZ7</accession>
<protein>
    <submittedName>
        <fullName evidence="1">Uncharacterized protein</fullName>
    </submittedName>
</protein>
<name>A0ABQ6LLZ7_9RHOB</name>
<organism evidence="1 2">
    <name type="scientific">Paralimibaculum aggregatum</name>
    <dbReference type="NCBI Taxonomy" id="3036245"/>
    <lineage>
        <taxon>Bacteria</taxon>
        <taxon>Pseudomonadati</taxon>
        <taxon>Pseudomonadota</taxon>
        <taxon>Alphaproteobacteria</taxon>
        <taxon>Rhodobacterales</taxon>
        <taxon>Paracoccaceae</taxon>
        <taxon>Paralimibaculum</taxon>
    </lineage>
</organism>
<keyword evidence="2" id="KW-1185">Reference proteome</keyword>
<dbReference type="EMBL" id="BSYI01000031">
    <property type="protein sequence ID" value="GMG84213.1"/>
    <property type="molecule type" value="Genomic_DNA"/>
</dbReference>